<dbReference type="AlphaFoldDB" id="A0A2N3M190"/>
<dbReference type="SUPFAM" id="SSF46785">
    <property type="entry name" value="Winged helix' DNA-binding domain"/>
    <property type="match status" value="1"/>
</dbReference>
<dbReference type="OrthoDB" id="2287011at2"/>
<dbReference type="PANTHER" id="PTHR33164">
    <property type="entry name" value="TRANSCRIPTIONAL REGULATOR, MARR FAMILY"/>
    <property type="match status" value="1"/>
</dbReference>
<reference evidence="2 3" key="1">
    <citation type="submission" date="2017-12" db="EMBL/GenBank/DDBJ databases">
        <title>Anaerobic carbon monoxide metabolism by Pleomorphomonas carboxyditropha sp. nov., a new mesophilic hydrogenogenic carboxidotroph.</title>
        <authorList>
            <person name="Esquivel-Elizondo S."/>
            <person name="Krajmalnik-Brown R."/>
        </authorList>
    </citation>
    <scope>NUCLEOTIDE SEQUENCE [LARGE SCALE GENOMIC DNA]</scope>
    <source>
        <strain evidence="2 3">R5-392</strain>
    </source>
</reference>
<dbReference type="Proteomes" id="UP000233491">
    <property type="component" value="Unassembled WGS sequence"/>
</dbReference>
<name>A0A2N3M190_9HYPH</name>
<proteinExistence type="predicted"/>
<dbReference type="GO" id="GO:0003700">
    <property type="term" value="F:DNA-binding transcription factor activity"/>
    <property type="evidence" value="ECO:0007669"/>
    <property type="project" value="InterPro"/>
</dbReference>
<evidence type="ECO:0000259" key="1">
    <source>
        <dbReference type="PROSITE" id="PS50995"/>
    </source>
</evidence>
<gene>
    <name evidence="2" type="ORF">CXZ10_04550</name>
</gene>
<organism evidence="2 3">
    <name type="scientific">Pleomorphomonas diazotrophica</name>
    <dbReference type="NCBI Taxonomy" id="1166257"/>
    <lineage>
        <taxon>Bacteria</taxon>
        <taxon>Pseudomonadati</taxon>
        <taxon>Pseudomonadota</taxon>
        <taxon>Alphaproteobacteria</taxon>
        <taxon>Hyphomicrobiales</taxon>
        <taxon>Pleomorphomonadaceae</taxon>
        <taxon>Pleomorphomonas</taxon>
    </lineage>
</organism>
<feature type="domain" description="HTH marR-type" evidence="1">
    <location>
        <begin position="48"/>
        <end position="177"/>
    </location>
</feature>
<dbReference type="Pfam" id="PF12802">
    <property type="entry name" value="MarR_2"/>
    <property type="match status" value="1"/>
</dbReference>
<dbReference type="InterPro" id="IPR039422">
    <property type="entry name" value="MarR/SlyA-like"/>
</dbReference>
<dbReference type="InterPro" id="IPR036388">
    <property type="entry name" value="WH-like_DNA-bd_sf"/>
</dbReference>
<dbReference type="InterPro" id="IPR036390">
    <property type="entry name" value="WH_DNA-bd_sf"/>
</dbReference>
<evidence type="ECO:0000313" key="3">
    <source>
        <dbReference type="Proteomes" id="UP000233491"/>
    </source>
</evidence>
<dbReference type="PROSITE" id="PS50995">
    <property type="entry name" value="HTH_MARR_2"/>
    <property type="match status" value="1"/>
</dbReference>
<dbReference type="InterPro" id="IPR000835">
    <property type="entry name" value="HTH_MarR-typ"/>
</dbReference>
<accession>A0A2N3M190</accession>
<protein>
    <submittedName>
        <fullName evidence="2">MarR family transcriptional regulator</fullName>
    </submittedName>
</protein>
<comment type="caution">
    <text evidence="2">The sequence shown here is derived from an EMBL/GenBank/DDBJ whole genome shotgun (WGS) entry which is preliminary data.</text>
</comment>
<dbReference type="PANTHER" id="PTHR33164:SF105">
    <property type="entry name" value="TRANSCRIPTIONAL REPRESSOR PROTEIN-RELATED"/>
    <property type="match status" value="1"/>
</dbReference>
<dbReference type="EMBL" id="PJNW01000002">
    <property type="protein sequence ID" value="PKR90635.1"/>
    <property type="molecule type" value="Genomic_DNA"/>
</dbReference>
<keyword evidence="3" id="KW-1185">Reference proteome</keyword>
<dbReference type="SMART" id="SM00347">
    <property type="entry name" value="HTH_MARR"/>
    <property type="match status" value="1"/>
</dbReference>
<dbReference type="Gene3D" id="1.10.10.10">
    <property type="entry name" value="Winged helix-like DNA-binding domain superfamily/Winged helix DNA-binding domain"/>
    <property type="match status" value="1"/>
</dbReference>
<dbReference type="GO" id="GO:0006950">
    <property type="term" value="P:response to stress"/>
    <property type="evidence" value="ECO:0007669"/>
    <property type="project" value="TreeGrafter"/>
</dbReference>
<sequence>MGSDVEAYAALAECHRDNRRDDIGVPTVRHAQGLAASSIGVYTRVMDSPCYCDLLRTAARKTTAIYDRHLAEVGLTLAQYKLLKKIERAGELSISELAAACDLDRSTIGRNAQVLEKHDLVAECSCGDGRRSMLKLTETGRQRFAAAAPHWRAAQAEIEAVLAPDQIVALTTLSDAL</sequence>
<evidence type="ECO:0000313" key="2">
    <source>
        <dbReference type="EMBL" id="PKR90635.1"/>
    </source>
</evidence>